<protein>
    <recommendedName>
        <fullName evidence="6">LPS-assembly lipoprotein LptE</fullName>
    </recommendedName>
</protein>
<keyword evidence="2 6" id="KW-0472">Membrane</keyword>
<dbReference type="PROSITE" id="PS51257">
    <property type="entry name" value="PROKAR_LIPOPROTEIN"/>
    <property type="match status" value="1"/>
</dbReference>
<reference evidence="8" key="1">
    <citation type="submission" date="2015-03" db="EMBL/GenBank/DDBJ databases">
        <authorList>
            <consortium name="Pathogen Informatics"/>
        </authorList>
    </citation>
    <scope>NUCLEOTIDE SEQUENCE [LARGE SCALE GENOMIC DNA]</scope>
    <source>
        <strain evidence="8">IP27925</strain>
    </source>
</reference>
<proteinExistence type="inferred from homology"/>
<organism evidence="7 8">
    <name type="scientific">Yersinia aleksiciae</name>
    <dbReference type="NCBI Taxonomy" id="263819"/>
    <lineage>
        <taxon>Bacteria</taxon>
        <taxon>Pseudomonadati</taxon>
        <taxon>Pseudomonadota</taxon>
        <taxon>Gammaproteobacteria</taxon>
        <taxon>Enterobacterales</taxon>
        <taxon>Yersiniaceae</taxon>
        <taxon>Yersinia</taxon>
    </lineage>
</organism>
<dbReference type="GO" id="GO:0015920">
    <property type="term" value="P:lipopolysaccharide transport"/>
    <property type="evidence" value="ECO:0007669"/>
    <property type="project" value="TreeGrafter"/>
</dbReference>
<sequence length="207" mass="22562">MRHRILTLLLGLAVLVTAGCGFNLRGTTQVPPELQKLLLESSDPYGPLTRAVRQQLRLSNVTIVDDPMRQDLPALRIIGSSENQDTVSIFRNGVTAEYQLVLHVQAQVLIPGHDIYPLRVNIFRSFFDNPLTALAKDAEAGVIRQEMREQAAQQLVRQLLTVHAAEVKNAQENGDKSVSGNSATGTAKIAPVKEINIGKPAVSTPAQ</sequence>
<dbReference type="GO" id="GO:1990351">
    <property type="term" value="C:transporter complex"/>
    <property type="evidence" value="ECO:0007669"/>
    <property type="project" value="TreeGrafter"/>
</dbReference>
<dbReference type="InterPro" id="IPR007485">
    <property type="entry name" value="LPS_assembly_LptE"/>
</dbReference>
<dbReference type="Proteomes" id="UP000040088">
    <property type="component" value="Unassembled WGS sequence"/>
</dbReference>
<evidence type="ECO:0000256" key="2">
    <source>
        <dbReference type="ARBA" id="ARBA00023136"/>
    </source>
</evidence>
<dbReference type="GO" id="GO:0009279">
    <property type="term" value="C:cell outer membrane"/>
    <property type="evidence" value="ECO:0007669"/>
    <property type="project" value="UniProtKB-SubCell"/>
</dbReference>
<comment type="subcellular location">
    <subcellularLocation>
        <location evidence="6">Cell outer membrane</location>
        <topology evidence="6">Lipid-anchor</topology>
    </subcellularLocation>
</comment>
<evidence type="ECO:0000256" key="6">
    <source>
        <dbReference type="HAMAP-Rule" id="MF_01186"/>
    </source>
</evidence>
<dbReference type="GO" id="GO:0043165">
    <property type="term" value="P:Gram-negative-bacterium-type cell outer membrane assembly"/>
    <property type="evidence" value="ECO:0007669"/>
    <property type="project" value="UniProtKB-UniRule"/>
</dbReference>
<dbReference type="PANTHER" id="PTHR38098">
    <property type="entry name" value="LPS-ASSEMBLY LIPOPROTEIN LPTE"/>
    <property type="match status" value="1"/>
</dbReference>
<dbReference type="HAMAP" id="MF_01186">
    <property type="entry name" value="LPS_assembly_LptE"/>
    <property type="match status" value="1"/>
</dbReference>
<dbReference type="AlphaFoldDB" id="A0A0T9UFK3"/>
<comment type="subunit">
    <text evidence="6">Component of the lipopolysaccharide transport and assembly complex. Interacts with LptD.</text>
</comment>
<dbReference type="RefSeq" id="WP_050126194.1">
    <property type="nucleotide sequence ID" value="NZ_CQEM01000012.1"/>
</dbReference>
<keyword evidence="3 6" id="KW-0564">Palmitate</keyword>
<dbReference type="NCBIfam" id="NF008062">
    <property type="entry name" value="PRK10796.1"/>
    <property type="match status" value="1"/>
</dbReference>
<name>A0A0T9UFK3_YERAE</name>
<evidence type="ECO:0000313" key="7">
    <source>
        <dbReference type="EMBL" id="CNL38419.1"/>
    </source>
</evidence>
<dbReference type="STRING" id="28152.CH54_1209"/>
<comment type="similarity">
    <text evidence="6">Belongs to the LptE lipoprotein family.</text>
</comment>
<dbReference type="GO" id="GO:0001530">
    <property type="term" value="F:lipopolysaccharide binding"/>
    <property type="evidence" value="ECO:0007669"/>
    <property type="project" value="TreeGrafter"/>
</dbReference>
<accession>A0A0T9UFK3</accession>
<dbReference type="EMBL" id="CQEM01000012">
    <property type="protein sequence ID" value="CNL38419.1"/>
    <property type="molecule type" value="Genomic_DNA"/>
</dbReference>
<keyword evidence="4 6" id="KW-0998">Cell outer membrane</keyword>
<evidence type="ECO:0000256" key="3">
    <source>
        <dbReference type="ARBA" id="ARBA00023139"/>
    </source>
</evidence>
<keyword evidence="5 6" id="KW-0449">Lipoprotein</keyword>
<evidence type="ECO:0000256" key="5">
    <source>
        <dbReference type="ARBA" id="ARBA00023288"/>
    </source>
</evidence>
<dbReference type="PANTHER" id="PTHR38098:SF1">
    <property type="entry name" value="LPS-ASSEMBLY LIPOPROTEIN LPTE"/>
    <property type="match status" value="1"/>
</dbReference>
<evidence type="ECO:0000256" key="1">
    <source>
        <dbReference type="ARBA" id="ARBA00022729"/>
    </source>
</evidence>
<evidence type="ECO:0000256" key="4">
    <source>
        <dbReference type="ARBA" id="ARBA00023237"/>
    </source>
</evidence>
<gene>
    <name evidence="7" type="primary">rlpB</name>
    <name evidence="6" type="synonym">lptE</name>
    <name evidence="7" type="ORF">ERS008460_02713</name>
</gene>
<dbReference type="Pfam" id="PF04390">
    <property type="entry name" value="LptE"/>
    <property type="match status" value="1"/>
</dbReference>
<keyword evidence="1 6" id="KW-0732">Signal</keyword>
<dbReference type="Gene3D" id="3.30.160.150">
    <property type="entry name" value="Lipoprotein like domain"/>
    <property type="match status" value="1"/>
</dbReference>
<evidence type="ECO:0000313" key="8">
    <source>
        <dbReference type="Proteomes" id="UP000040088"/>
    </source>
</evidence>
<comment type="function">
    <text evidence="6">Together with LptD, is involved in the assembly of lipopolysaccharide (LPS) at the surface of the outer membrane. Required for the proper assembly of LptD. Binds LPS and may serve as the LPS recognition site at the outer membrane.</text>
</comment>